<gene>
    <name evidence="7" type="ORF">HAX54_037068</name>
</gene>
<evidence type="ECO:0000256" key="1">
    <source>
        <dbReference type="ARBA" id="ARBA00004123"/>
    </source>
</evidence>
<feature type="domain" description="Chromatin assembly factor 1 subunit A dimerization" evidence="6">
    <location>
        <begin position="261"/>
        <end position="310"/>
    </location>
</feature>
<protein>
    <recommendedName>
        <fullName evidence="6">Chromatin assembly factor 1 subunit A dimerization domain-containing protein</fullName>
    </recommendedName>
</protein>
<name>A0ABS8SGR2_DATST</name>
<keyword evidence="4" id="KW-0539">Nucleus</keyword>
<dbReference type="EMBL" id="JACEIK010000494">
    <property type="protein sequence ID" value="MCD7458047.1"/>
    <property type="molecule type" value="Genomic_DNA"/>
</dbReference>
<evidence type="ECO:0000313" key="7">
    <source>
        <dbReference type="EMBL" id="MCD7458047.1"/>
    </source>
</evidence>
<accession>A0ABS8SGR2</accession>
<evidence type="ECO:0000256" key="5">
    <source>
        <dbReference type="SAM" id="MobiDB-lite"/>
    </source>
</evidence>
<evidence type="ECO:0000259" key="6">
    <source>
        <dbReference type="Pfam" id="PF12253"/>
    </source>
</evidence>
<sequence length="326" mass="37496">MSEPMVMDCVDEVKMEVSDRSSGPVKKTMKRKRASLVMDSPEVKAAKIEALKEEMKGLLGYYREVLDKKVVEVENMKGFGLNSVIACMLRKRMFYGIPNADADVLEDEFESALSGYSEDSLTCRKIHERITAVSEKEEKRLEKEEFQTEKQMMREQEEIEKDRRQGKEEAEVKRSHLTSQYCLKSSTGPKGKVHWGIRRKPKTDLVKEIKLTASRGVIRRRRIIQRKQKMDGLELTSNTRLCNAVEVNTIPCFQKGLLRRQLLQFDKCHRPAFYGVWPKKSQVVGGRHPFRMDPDLDYEVDSDEEWEEDGNGAAAGKPAKTLTRTA</sequence>
<evidence type="ECO:0000256" key="3">
    <source>
        <dbReference type="ARBA" id="ARBA00023204"/>
    </source>
</evidence>
<feature type="compositionally biased region" description="Acidic residues" evidence="5">
    <location>
        <begin position="301"/>
        <end position="310"/>
    </location>
</feature>
<evidence type="ECO:0000256" key="4">
    <source>
        <dbReference type="ARBA" id="ARBA00023242"/>
    </source>
</evidence>
<dbReference type="InterPro" id="IPR022043">
    <property type="entry name" value="CAF1A_DD"/>
</dbReference>
<organism evidence="7 8">
    <name type="scientific">Datura stramonium</name>
    <name type="common">Jimsonweed</name>
    <name type="synonym">Common thornapple</name>
    <dbReference type="NCBI Taxonomy" id="4076"/>
    <lineage>
        <taxon>Eukaryota</taxon>
        <taxon>Viridiplantae</taxon>
        <taxon>Streptophyta</taxon>
        <taxon>Embryophyta</taxon>
        <taxon>Tracheophyta</taxon>
        <taxon>Spermatophyta</taxon>
        <taxon>Magnoliopsida</taxon>
        <taxon>eudicotyledons</taxon>
        <taxon>Gunneridae</taxon>
        <taxon>Pentapetalae</taxon>
        <taxon>asterids</taxon>
        <taxon>lamiids</taxon>
        <taxon>Solanales</taxon>
        <taxon>Solanaceae</taxon>
        <taxon>Solanoideae</taxon>
        <taxon>Datureae</taxon>
        <taxon>Datura</taxon>
    </lineage>
</organism>
<reference evidence="7 8" key="1">
    <citation type="journal article" date="2021" name="BMC Genomics">
        <title>Datura genome reveals duplications of psychoactive alkaloid biosynthetic genes and high mutation rate following tissue culture.</title>
        <authorList>
            <person name="Rajewski A."/>
            <person name="Carter-House D."/>
            <person name="Stajich J."/>
            <person name="Litt A."/>
        </authorList>
    </citation>
    <scope>NUCLEOTIDE SEQUENCE [LARGE SCALE GENOMIC DNA]</scope>
    <source>
        <strain evidence="7">AR-01</strain>
    </source>
</reference>
<dbReference type="PANTHER" id="PTHR15272:SF0">
    <property type="entry name" value="CHROMATIN ASSEMBLY FACTOR 1 SUBUNIT A"/>
    <property type="match status" value="1"/>
</dbReference>
<feature type="region of interest" description="Disordered" evidence="5">
    <location>
        <begin position="137"/>
        <end position="173"/>
    </location>
</feature>
<dbReference type="Proteomes" id="UP000823775">
    <property type="component" value="Unassembled WGS sequence"/>
</dbReference>
<dbReference type="PANTHER" id="PTHR15272">
    <property type="entry name" value="CHROMATIN ASSEMBLY FACTOR 1 SUBUNIT A CAF-1 SUBUNIT A"/>
    <property type="match status" value="1"/>
</dbReference>
<keyword evidence="3" id="KW-0234">DNA repair</keyword>
<comment type="subcellular location">
    <subcellularLocation>
        <location evidence="1">Nucleus</location>
    </subcellularLocation>
</comment>
<evidence type="ECO:0000256" key="2">
    <source>
        <dbReference type="ARBA" id="ARBA00022763"/>
    </source>
</evidence>
<keyword evidence="2" id="KW-0227">DNA damage</keyword>
<dbReference type="Pfam" id="PF12253">
    <property type="entry name" value="CAF1A_dimeriz"/>
    <property type="match status" value="1"/>
</dbReference>
<proteinExistence type="predicted"/>
<feature type="region of interest" description="Disordered" evidence="5">
    <location>
        <begin position="301"/>
        <end position="326"/>
    </location>
</feature>
<evidence type="ECO:0000313" key="8">
    <source>
        <dbReference type="Proteomes" id="UP000823775"/>
    </source>
</evidence>
<comment type="caution">
    <text evidence="7">The sequence shown here is derived from an EMBL/GenBank/DDBJ whole genome shotgun (WGS) entry which is preliminary data.</text>
</comment>
<keyword evidence="8" id="KW-1185">Reference proteome</keyword>